<evidence type="ECO:0000259" key="2">
    <source>
        <dbReference type="Pfam" id="PF01702"/>
    </source>
</evidence>
<dbReference type="Pfam" id="PF01702">
    <property type="entry name" value="TGT"/>
    <property type="match status" value="2"/>
</dbReference>
<keyword evidence="4" id="KW-1185">Reference proteome</keyword>
<comment type="caution">
    <text evidence="3">The sequence shown here is derived from an EMBL/GenBank/DDBJ whole genome shotgun (WGS) entry which is preliminary data.</text>
</comment>
<gene>
    <name evidence="3" type="primary">QTRT1</name>
    <name evidence="3" type="ORF">XENOCAPTIV_005956</name>
</gene>
<dbReference type="PANTHER" id="PTHR43530">
    <property type="entry name" value="QUEUINE TRNA-RIBOSYLTRANSFERASE CATALYTIC SUBUNIT 1"/>
    <property type="match status" value="1"/>
</dbReference>
<feature type="domain" description="tRNA-guanine(15) transglycosylase-like" evidence="2">
    <location>
        <begin position="160"/>
        <end position="326"/>
    </location>
</feature>
<dbReference type="EMBL" id="JAHRIN010008568">
    <property type="protein sequence ID" value="MEQ2193614.1"/>
    <property type="molecule type" value="Genomic_DNA"/>
</dbReference>
<protein>
    <submittedName>
        <fullName evidence="3">Queuine tRNA-ribosyltransferase catalytic subunit 1</fullName>
    </submittedName>
</protein>
<evidence type="ECO:0000313" key="3">
    <source>
        <dbReference type="EMBL" id="MEQ2193614.1"/>
    </source>
</evidence>
<dbReference type="Proteomes" id="UP001434883">
    <property type="component" value="Unassembled WGS sequence"/>
</dbReference>
<dbReference type="InterPro" id="IPR036511">
    <property type="entry name" value="TGT-like_sf"/>
</dbReference>
<accession>A0ABV0QCU3</accession>
<name>A0ABV0QCU3_9TELE</name>
<organism evidence="3 4">
    <name type="scientific">Xenoophorus captivus</name>
    <dbReference type="NCBI Taxonomy" id="1517983"/>
    <lineage>
        <taxon>Eukaryota</taxon>
        <taxon>Metazoa</taxon>
        <taxon>Chordata</taxon>
        <taxon>Craniata</taxon>
        <taxon>Vertebrata</taxon>
        <taxon>Euteleostomi</taxon>
        <taxon>Actinopterygii</taxon>
        <taxon>Neopterygii</taxon>
        <taxon>Teleostei</taxon>
        <taxon>Neoteleostei</taxon>
        <taxon>Acanthomorphata</taxon>
        <taxon>Ovalentaria</taxon>
        <taxon>Atherinomorphae</taxon>
        <taxon>Cyprinodontiformes</taxon>
        <taxon>Goodeidae</taxon>
        <taxon>Xenoophorus</taxon>
    </lineage>
</organism>
<evidence type="ECO:0000313" key="4">
    <source>
        <dbReference type="Proteomes" id="UP001434883"/>
    </source>
</evidence>
<proteinExistence type="predicted"/>
<dbReference type="NCBIfam" id="TIGR00449">
    <property type="entry name" value="tgt_general"/>
    <property type="match status" value="2"/>
</dbReference>
<feature type="domain" description="tRNA-guanine(15) transglycosylase-like" evidence="2">
    <location>
        <begin position="15"/>
        <end position="126"/>
    </location>
</feature>
<dbReference type="InterPro" id="IPR002616">
    <property type="entry name" value="tRNA_ribo_trans-like"/>
</dbReference>
<dbReference type="Gene3D" id="3.20.20.105">
    <property type="entry name" value="Queuine tRNA-ribosyltransferase-like"/>
    <property type="match status" value="1"/>
</dbReference>
<dbReference type="PANTHER" id="PTHR43530:SF1">
    <property type="entry name" value="QUEUINE TRNA-RIBOSYLTRANSFERASE CATALYTIC SUBUNIT 1"/>
    <property type="match status" value="1"/>
</dbReference>
<dbReference type="SUPFAM" id="SSF51713">
    <property type="entry name" value="tRNA-guanine transglycosylase"/>
    <property type="match status" value="1"/>
</dbReference>
<keyword evidence="1" id="KW-0862">Zinc</keyword>
<reference evidence="3 4" key="1">
    <citation type="submission" date="2021-06" db="EMBL/GenBank/DDBJ databases">
        <authorList>
            <person name="Palmer J.M."/>
        </authorList>
    </citation>
    <scope>NUCLEOTIDE SEQUENCE [LARGE SCALE GENOMIC DNA]</scope>
    <source>
        <strain evidence="3 4">XC_2019</strain>
        <tissue evidence="3">Muscle</tissue>
    </source>
</reference>
<sequence length="349" mass="39516">MVLTLLIGASLDDFQDSGGFQMVSLVELSEVTEEGVKFKSPYDGKEILLSPEKSISIQNSLGSDIMMQLDDVVSSTVRGPRVEEAMHRSIRWLDRCIAANKHPEKQNLFAIIQGGLDAELRKACLDGKRYSHIGRFEDPFLCVRKGILYLYTPIVYLLVEMTKRDVPGFAIGGLSGGEEKDDFWRMVTLSTDHLPREKPRYLMGVGYAVDLVVCVALGCDMFDCVFPTRTARFGSALVPWGSLQVKQKQYAKDFRPIDPDCHCPTCKRQVNEYPFIIQAGIGEVTTLFFPLFTNRFSLQLTLMRSVRQSIVDGRFPEFIRTFMKRMFPSRDQYPSWAVEALASVNVTFE</sequence>
<evidence type="ECO:0000256" key="1">
    <source>
        <dbReference type="ARBA" id="ARBA00022833"/>
    </source>
</evidence>